<dbReference type="GO" id="GO:0032259">
    <property type="term" value="P:methylation"/>
    <property type="evidence" value="ECO:0007669"/>
    <property type="project" value="UniProtKB-KW"/>
</dbReference>
<dbReference type="Proteomes" id="UP000317763">
    <property type="component" value="Unassembled WGS sequence"/>
</dbReference>
<dbReference type="EMBL" id="VJOM01000049">
    <property type="protein sequence ID" value="TSE28695.1"/>
    <property type="molecule type" value="Genomic_DNA"/>
</dbReference>
<protein>
    <submittedName>
        <fullName evidence="3">Putative S-adenosylmethionine-dependent methyltransferase</fullName>
        <ecNumber evidence="3">2.1.1.-</ecNumber>
    </submittedName>
</protein>
<keyword evidence="1" id="KW-0472">Membrane</keyword>
<dbReference type="GO" id="GO:0008757">
    <property type="term" value="F:S-adenosylmethionine-dependent methyltransferase activity"/>
    <property type="evidence" value="ECO:0007669"/>
    <property type="project" value="InterPro"/>
</dbReference>
<dbReference type="Pfam" id="PF08241">
    <property type="entry name" value="Methyltransf_11"/>
    <property type="match status" value="1"/>
</dbReference>
<dbReference type="InterPro" id="IPR029063">
    <property type="entry name" value="SAM-dependent_MTases_sf"/>
</dbReference>
<reference evidence="3 4" key="1">
    <citation type="submission" date="2019-07" db="EMBL/GenBank/DDBJ databases">
        <title>Tepidimonas taiwanensis I1-1 draft genome.</title>
        <authorList>
            <person name="Da Costa M.S."/>
            <person name="Froufe H.J.C."/>
            <person name="Egas C."/>
            <person name="Albuquerque L."/>
        </authorList>
    </citation>
    <scope>NUCLEOTIDE SEQUENCE [LARGE SCALE GENOMIC DNA]</scope>
    <source>
        <strain evidence="3 4">I1-1</strain>
    </source>
</reference>
<sequence length="252" mass="27705">MVFAQISLGKFLKKRLHGLRKTPIHPQWLVFLNGHMTVAGMLQKLSGSVLDIGCGDRWVESKLNHRCHYLGLDYPGTVALGYQGKPDLFADGQRLPLKDACMDAIVMLDVLEHIPQPAKAVAEATRVLKPGGTLIIQVPFLYPLHDEPFDFQRWTEHGLNELIQAHGLTCQQIGYHGAPIETAAALGAIALAKAVLDALRNKRLSLLLAPLLISAIPLLNIAGWLLARLMPNSRLMPLSYIILANKPLETIA</sequence>
<dbReference type="STRING" id="307486.GCA_000807215_00357"/>
<name>A0A554WYQ2_9BURK</name>
<evidence type="ECO:0000259" key="2">
    <source>
        <dbReference type="Pfam" id="PF08241"/>
    </source>
</evidence>
<dbReference type="InterPro" id="IPR013216">
    <property type="entry name" value="Methyltransf_11"/>
</dbReference>
<dbReference type="PANTHER" id="PTHR43591">
    <property type="entry name" value="METHYLTRANSFERASE"/>
    <property type="match status" value="1"/>
</dbReference>
<evidence type="ECO:0000256" key="1">
    <source>
        <dbReference type="SAM" id="Phobius"/>
    </source>
</evidence>
<keyword evidence="3" id="KW-0489">Methyltransferase</keyword>
<evidence type="ECO:0000313" key="3">
    <source>
        <dbReference type="EMBL" id="TSE28695.1"/>
    </source>
</evidence>
<dbReference type="SUPFAM" id="SSF53335">
    <property type="entry name" value="S-adenosyl-L-methionine-dependent methyltransferases"/>
    <property type="match status" value="1"/>
</dbReference>
<proteinExistence type="predicted"/>
<keyword evidence="1" id="KW-0812">Transmembrane</keyword>
<feature type="domain" description="Methyltransferase type 11" evidence="2">
    <location>
        <begin position="50"/>
        <end position="136"/>
    </location>
</feature>
<accession>A0A554WYQ2</accession>
<keyword evidence="1" id="KW-1133">Transmembrane helix</keyword>
<comment type="caution">
    <text evidence="3">The sequence shown here is derived from an EMBL/GenBank/DDBJ whole genome shotgun (WGS) entry which is preliminary data.</text>
</comment>
<dbReference type="RefSeq" id="WP_082007448.1">
    <property type="nucleotide sequence ID" value="NZ_CP083911.1"/>
</dbReference>
<feature type="transmembrane region" description="Helical" evidence="1">
    <location>
        <begin position="206"/>
        <end position="227"/>
    </location>
</feature>
<dbReference type="CDD" id="cd02440">
    <property type="entry name" value="AdoMet_MTases"/>
    <property type="match status" value="1"/>
</dbReference>
<keyword evidence="4" id="KW-1185">Reference proteome</keyword>
<keyword evidence="3" id="KW-0808">Transferase</keyword>
<evidence type="ECO:0000313" key="4">
    <source>
        <dbReference type="Proteomes" id="UP000317763"/>
    </source>
</evidence>
<gene>
    <name evidence="3" type="ORF">Ttaiw_02541</name>
</gene>
<organism evidence="3 4">
    <name type="scientific">Tepidimonas taiwanensis</name>
    <dbReference type="NCBI Taxonomy" id="307486"/>
    <lineage>
        <taxon>Bacteria</taxon>
        <taxon>Pseudomonadati</taxon>
        <taxon>Pseudomonadota</taxon>
        <taxon>Betaproteobacteria</taxon>
        <taxon>Burkholderiales</taxon>
        <taxon>Tepidimonas</taxon>
    </lineage>
</organism>
<dbReference type="PANTHER" id="PTHR43591:SF24">
    <property type="entry name" value="2-METHOXY-6-POLYPRENYL-1,4-BENZOQUINOL METHYLASE, MITOCHONDRIAL"/>
    <property type="match status" value="1"/>
</dbReference>
<dbReference type="AlphaFoldDB" id="A0A554WYQ2"/>
<dbReference type="EC" id="2.1.1.-" evidence="3"/>
<dbReference type="OrthoDB" id="108476at2"/>
<dbReference type="Gene3D" id="3.40.50.150">
    <property type="entry name" value="Vaccinia Virus protein VP39"/>
    <property type="match status" value="1"/>
</dbReference>